<dbReference type="STRING" id="1424334.W822_14110"/>
<dbReference type="Proteomes" id="UP000018733">
    <property type="component" value="Unassembled WGS sequence"/>
</dbReference>
<feature type="domain" description="Filamentous haemagglutinin FhaB/tRNA nuclease CdiA-like TPS" evidence="2">
    <location>
        <begin position="46"/>
        <end position="166"/>
    </location>
</feature>
<keyword evidence="4" id="KW-1185">Reference proteome</keyword>
<proteinExistence type="predicted"/>
<dbReference type="Gene3D" id="2.160.20.10">
    <property type="entry name" value="Single-stranded right-handed beta-helix, Pectin lyase-like"/>
    <property type="match status" value="1"/>
</dbReference>
<dbReference type="SUPFAM" id="SSF51126">
    <property type="entry name" value="Pectin lyase-like"/>
    <property type="match status" value="1"/>
</dbReference>
<reference evidence="3 4" key="1">
    <citation type="journal article" date="2014" name="Genome Announc.">
        <title>Draft Genome Sequence of Advenella kashmirensis Strain W13003, a Polycyclic Aromatic Hydrocarbon-Degrading Bacterium.</title>
        <authorList>
            <person name="Wang X."/>
            <person name="Jin D."/>
            <person name="Zhou L."/>
            <person name="Wu L."/>
            <person name="An W."/>
            <person name="Zhao L."/>
        </authorList>
    </citation>
    <scope>NUCLEOTIDE SEQUENCE [LARGE SCALE GENOMIC DNA]</scope>
    <source>
        <strain evidence="3 4">W13003</strain>
    </source>
</reference>
<accession>V8QTP4</accession>
<comment type="caution">
    <text evidence="3">The sequence shown here is derived from an EMBL/GenBank/DDBJ whole genome shotgun (WGS) entry which is preliminary data.</text>
</comment>
<evidence type="ECO:0000256" key="1">
    <source>
        <dbReference type="SAM" id="SignalP"/>
    </source>
</evidence>
<dbReference type="SMART" id="SM00912">
    <property type="entry name" value="Haemagg_act"/>
    <property type="match status" value="1"/>
</dbReference>
<organism evidence="3 4">
    <name type="scientific">Advenella kashmirensis W13003</name>
    <dbReference type="NCBI Taxonomy" id="1424334"/>
    <lineage>
        <taxon>Bacteria</taxon>
        <taxon>Pseudomonadati</taxon>
        <taxon>Pseudomonadota</taxon>
        <taxon>Betaproteobacteria</taxon>
        <taxon>Burkholderiales</taxon>
        <taxon>Alcaligenaceae</taxon>
    </lineage>
</organism>
<dbReference type="PATRIC" id="fig|1424334.3.peg.2834"/>
<name>V8QTP4_9BURK</name>
<dbReference type="InterPro" id="IPR025157">
    <property type="entry name" value="Hemagglutinin_rpt"/>
</dbReference>
<feature type="signal peptide" evidence="1">
    <location>
        <begin position="1"/>
        <end position="31"/>
    </location>
</feature>
<gene>
    <name evidence="3" type="ORF">W822_14110</name>
</gene>
<dbReference type="InterPro" id="IPR011050">
    <property type="entry name" value="Pectin_lyase_fold/virulence"/>
</dbReference>
<feature type="chain" id="PRO_5004771695" description="Filamentous haemagglutinin FhaB/tRNA nuclease CdiA-like TPS domain-containing protein" evidence="1">
    <location>
        <begin position="32"/>
        <end position="1419"/>
    </location>
</feature>
<dbReference type="eggNOG" id="COG3210">
    <property type="taxonomic scope" value="Bacteria"/>
</dbReference>
<dbReference type="RefSeq" id="WP_024005776.1">
    <property type="nucleotide sequence ID" value="NZ_KI650980.1"/>
</dbReference>
<dbReference type="HOGENOM" id="CLU_005072_0_0_4"/>
<evidence type="ECO:0000259" key="2">
    <source>
        <dbReference type="SMART" id="SM00912"/>
    </source>
</evidence>
<dbReference type="InterPro" id="IPR012334">
    <property type="entry name" value="Pectin_lyas_fold"/>
</dbReference>
<dbReference type="NCBIfam" id="TIGR01901">
    <property type="entry name" value="adhes_NPXG"/>
    <property type="match status" value="1"/>
</dbReference>
<keyword evidence="1" id="KW-0732">Signal</keyword>
<dbReference type="GO" id="GO:0003824">
    <property type="term" value="F:catalytic activity"/>
    <property type="evidence" value="ECO:0007669"/>
    <property type="project" value="UniProtKB-ARBA"/>
</dbReference>
<evidence type="ECO:0000313" key="3">
    <source>
        <dbReference type="EMBL" id="ETF02379.1"/>
    </source>
</evidence>
<dbReference type="EMBL" id="AYXT01000010">
    <property type="protein sequence ID" value="ETF02379.1"/>
    <property type="molecule type" value="Genomic_DNA"/>
</dbReference>
<protein>
    <recommendedName>
        <fullName evidence="2">Filamentous haemagglutinin FhaB/tRNA nuclease CdiA-like TPS domain-containing protein</fullName>
    </recommendedName>
</protein>
<dbReference type="InterPro" id="IPR008638">
    <property type="entry name" value="FhaB/CdiA-like_TPS"/>
</dbReference>
<evidence type="ECO:0000313" key="4">
    <source>
        <dbReference type="Proteomes" id="UP000018733"/>
    </source>
</evidence>
<sequence>MTTLQPTLRLSFPGRLAVVLALSYVSSVAWADIVGERNGAQKIYKKGDVEIVDIVSPNSRGLSHNKYYKYNVDKAGAVLNNSLTSGSSVLAGELNANANFKGATAKVILNEVIRHNPSLLLGKQEVFGMVADYVLANPSGITCQGCGFINVPRASLVVGKPIVENDDLSGYEITSDKKLALEGELNDARVLDLLAPAVDINGDVSAQDEVNIVMGRNQVSRDSSGNVVANKLKKHQHRRVLDGHLLGSIQSGRIRIHSTDSRATVVGEGLALRAGQVQLTAGNADLRGKIDTVQNKTAKVDKLGDGVFLRTETFDKKQAYRASELVADNAQLNVENKLNINGAKIKIRELDIAAGNANFDAQVTKDESTSSARRYKGLWFHTDAQKQHQETVHGTQIESDIVRVAAASDLTGKALTIQAQGVELKAGRKLSLSGTTQETLAEKSKKFRNEIDRTATTARDRIKNGDALDRAMNQAHIASTLSADKLVIDTGGDMSLSGVTIQADSLVAKSGGKVNITADETQQETIKTDMLKYWAGFGGSNSAGDTLRQKLKVGSDINTRQLLVLEAQRGVAISGSRVKSDKGAFVYTKQGDLTIDSVVSQSDQRQYKRIGAIFDITKDKIVTDRQDKENKGSVLASDSNLVLLSERDIDIVGSQVKANGFLDIKSAGKVNVAGAKDTKRVSVANTGISAEAKIDKLSLKDKEIKGHLALIIKNNKVINESGTHQAAQLSGKKGVQIAGDHIAVAGSRIESSQGNVGLQGSSITTTAQHDMESTRKTDTGATLTLSGGVNEKGVSIGLALDVKHKDDTATDSTVKGTQIAAGKDVSLKGHEIAHQGTHISGVTINESADHISHQAAAGGRTGSAVDASVHAGVDVNLGFDKGLAVGVGISGQGGRRDSKDTVVQGTKLDATVVNVDAKNKLHDEGTIYNGKDEVNLSGGNLELGSAYNEQGFVDNHGGGSVGINASTKDYNSVNLSLDVAANFQHEKENSAKAVKTEINSASVNVHAQDDLHSQADINSSGTVNMTAGKNLVLSQADNTDTKRAGGFDAKVGIGGLVIPAAGAAVPSIHVAVSANGHNSRQKTGIAPAIHAKELNLGSQGDLHIQGTEINVGSLNAKGDKIVLTGVQEQGKHVSVDVGANVGIGANVSSLNLGGHLNVAHGKKLAHKVSTVNADTIRLDGKNGVDIVATKVNGQDVAIRTDGNVSVSAGANVDHHTNTGFALNLSGGVKDQVWTPAAGSASLNIDVARNESNTAGHSSAGHLDIQAGKDLTFKGDSLTANQVTGHIAGNVTTQGTQSVTHEGTLNLAASGAGSFTPYEPGKVLEGLKKDWENGTIAGVSAQAKGDGYYVHKIENDQGPVGLTANHSALKMDGKQIVAPDAPEKHIQAGFEFDVGTNIKERLEKGQPLAYGDVYVDRDTK</sequence>
<dbReference type="Pfam" id="PF13332">
    <property type="entry name" value="Fil_haemagg_2"/>
    <property type="match status" value="4"/>
</dbReference>
<dbReference type="OrthoDB" id="5666689at2"/>
<dbReference type="Pfam" id="PF05860">
    <property type="entry name" value="TPS"/>
    <property type="match status" value="1"/>
</dbReference>